<evidence type="ECO:0000313" key="2">
    <source>
        <dbReference type="Proteomes" id="UP000327157"/>
    </source>
</evidence>
<protein>
    <submittedName>
        <fullName evidence="1">Uncharacterized protein</fullName>
    </submittedName>
</protein>
<dbReference type="OrthoDB" id="1938107at2759"/>
<dbReference type="EMBL" id="SMOL01000487">
    <property type="protein sequence ID" value="KAB2611842.1"/>
    <property type="molecule type" value="Genomic_DNA"/>
</dbReference>
<comment type="caution">
    <text evidence="1">The sequence shown here is derived from an EMBL/GenBank/DDBJ whole genome shotgun (WGS) entry which is preliminary data.</text>
</comment>
<sequence length="148" mass="17557">MATTSRSLHRAVRLWSFSISTTATDHNSYQQKHYYTEHNCFIGCWEAPKDPKKTKLAQLRRYYAKQVKEVRKKYIKEIKLMRLTKRCKDEAHKERKVAEQEFHQALKVGELEGNFWVLNCFDLVVFKACQLEMGGRRSIWIGEVSEEI</sequence>
<reference evidence="2" key="2">
    <citation type="submission" date="2019-10" db="EMBL/GenBank/DDBJ databases">
        <title>A de novo genome assembly of a pear dwarfing rootstock.</title>
        <authorList>
            <person name="Wang F."/>
            <person name="Wang J."/>
            <person name="Li S."/>
            <person name="Zhang Y."/>
            <person name="Fang M."/>
            <person name="Ma L."/>
            <person name="Zhao Y."/>
            <person name="Jiang S."/>
        </authorList>
    </citation>
    <scope>NUCLEOTIDE SEQUENCE [LARGE SCALE GENOMIC DNA]</scope>
</reference>
<dbReference type="PANTHER" id="PTHR36402">
    <property type="entry name" value="EXPRESSED PROTEIN"/>
    <property type="match status" value="1"/>
</dbReference>
<reference evidence="1 2" key="3">
    <citation type="submission" date="2019-11" db="EMBL/GenBank/DDBJ databases">
        <title>A de novo genome assembly of a pear dwarfing rootstock.</title>
        <authorList>
            <person name="Wang F."/>
            <person name="Wang J."/>
            <person name="Li S."/>
            <person name="Zhang Y."/>
            <person name="Fang M."/>
            <person name="Ma L."/>
            <person name="Zhao Y."/>
            <person name="Jiang S."/>
        </authorList>
    </citation>
    <scope>NUCLEOTIDE SEQUENCE [LARGE SCALE GENOMIC DNA]</scope>
    <source>
        <strain evidence="1">S2</strain>
        <tissue evidence="1">Leaf</tissue>
    </source>
</reference>
<dbReference type="PANTHER" id="PTHR36402:SF1">
    <property type="entry name" value="EXPRESSED PROTEIN"/>
    <property type="match status" value="1"/>
</dbReference>
<keyword evidence="2" id="KW-1185">Reference proteome</keyword>
<dbReference type="AlphaFoldDB" id="A0A5N5GED4"/>
<evidence type="ECO:0000313" key="1">
    <source>
        <dbReference type="EMBL" id="KAB2611842.1"/>
    </source>
</evidence>
<organism evidence="1 2">
    <name type="scientific">Pyrus ussuriensis x Pyrus communis</name>
    <dbReference type="NCBI Taxonomy" id="2448454"/>
    <lineage>
        <taxon>Eukaryota</taxon>
        <taxon>Viridiplantae</taxon>
        <taxon>Streptophyta</taxon>
        <taxon>Embryophyta</taxon>
        <taxon>Tracheophyta</taxon>
        <taxon>Spermatophyta</taxon>
        <taxon>Magnoliopsida</taxon>
        <taxon>eudicotyledons</taxon>
        <taxon>Gunneridae</taxon>
        <taxon>Pentapetalae</taxon>
        <taxon>rosids</taxon>
        <taxon>fabids</taxon>
        <taxon>Rosales</taxon>
        <taxon>Rosaceae</taxon>
        <taxon>Amygdaloideae</taxon>
        <taxon>Maleae</taxon>
        <taxon>Pyrus</taxon>
    </lineage>
</organism>
<dbReference type="Proteomes" id="UP000327157">
    <property type="component" value="Chromosome 17"/>
</dbReference>
<name>A0A5N5GED4_9ROSA</name>
<reference evidence="1 2" key="1">
    <citation type="submission" date="2019-09" db="EMBL/GenBank/DDBJ databases">
        <authorList>
            <person name="Ou C."/>
        </authorList>
    </citation>
    <scope>NUCLEOTIDE SEQUENCE [LARGE SCALE GENOMIC DNA]</scope>
    <source>
        <strain evidence="1">S2</strain>
        <tissue evidence="1">Leaf</tissue>
    </source>
</reference>
<accession>A0A5N5GED4</accession>
<proteinExistence type="predicted"/>
<gene>
    <name evidence="1" type="ORF">D8674_019874</name>
</gene>